<evidence type="ECO:0000313" key="2">
    <source>
        <dbReference type="Proteomes" id="UP000278351"/>
    </source>
</evidence>
<dbReference type="AlphaFoldDB" id="A0A3N4Q1L9"/>
<sequence>MQALYQTELIPLEWSANLGAFLKKQKIILLVGIIPGSGGGQLALGCLPSTAVRNYFAPEFGGMSFLTVYLSIVSVD</sequence>
<dbReference type="Proteomes" id="UP000278351">
    <property type="component" value="Unassembled WGS sequence"/>
</dbReference>
<gene>
    <name evidence="1" type="ORF">EGT74_11660</name>
</gene>
<organism evidence="1 2">
    <name type="scientific">Chitinophaga lutea</name>
    <dbReference type="NCBI Taxonomy" id="2488634"/>
    <lineage>
        <taxon>Bacteria</taxon>
        <taxon>Pseudomonadati</taxon>
        <taxon>Bacteroidota</taxon>
        <taxon>Chitinophagia</taxon>
        <taxon>Chitinophagales</taxon>
        <taxon>Chitinophagaceae</taxon>
        <taxon>Chitinophaga</taxon>
    </lineage>
</organism>
<name>A0A3N4Q1L9_9BACT</name>
<comment type="caution">
    <text evidence="1">The sequence shown here is derived from an EMBL/GenBank/DDBJ whole genome shotgun (WGS) entry which is preliminary data.</text>
</comment>
<reference evidence="1 2" key="1">
    <citation type="submission" date="2018-11" db="EMBL/GenBank/DDBJ databases">
        <title>Chitinophaga lutea sp.nov., isolate from arsenic contaminated soil.</title>
        <authorList>
            <person name="Zong Y."/>
        </authorList>
    </citation>
    <scope>NUCLEOTIDE SEQUENCE [LARGE SCALE GENOMIC DNA]</scope>
    <source>
        <strain evidence="1 2">ZY74</strain>
    </source>
</reference>
<proteinExistence type="predicted"/>
<protein>
    <submittedName>
        <fullName evidence="1">Uncharacterized protein</fullName>
    </submittedName>
</protein>
<evidence type="ECO:0000313" key="1">
    <source>
        <dbReference type="EMBL" id="RPE14128.1"/>
    </source>
</evidence>
<accession>A0A3N4Q1L9</accession>
<dbReference type="EMBL" id="RPDH01000001">
    <property type="protein sequence ID" value="RPE14128.1"/>
    <property type="molecule type" value="Genomic_DNA"/>
</dbReference>
<keyword evidence="2" id="KW-1185">Reference proteome</keyword>